<organism evidence="1 2">
    <name type="scientific">Meganyctiphanes norvegica</name>
    <name type="common">Northern krill</name>
    <name type="synonym">Thysanopoda norvegica</name>
    <dbReference type="NCBI Taxonomy" id="48144"/>
    <lineage>
        <taxon>Eukaryota</taxon>
        <taxon>Metazoa</taxon>
        <taxon>Ecdysozoa</taxon>
        <taxon>Arthropoda</taxon>
        <taxon>Crustacea</taxon>
        <taxon>Multicrustacea</taxon>
        <taxon>Malacostraca</taxon>
        <taxon>Eumalacostraca</taxon>
        <taxon>Eucarida</taxon>
        <taxon>Euphausiacea</taxon>
        <taxon>Euphausiidae</taxon>
        <taxon>Meganyctiphanes</taxon>
    </lineage>
</organism>
<evidence type="ECO:0000313" key="1">
    <source>
        <dbReference type="EMBL" id="CAL4241906.1"/>
    </source>
</evidence>
<evidence type="ECO:0000313" key="2">
    <source>
        <dbReference type="Proteomes" id="UP001497623"/>
    </source>
</evidence>
<gene>
    <name evidence="1" type="ORF">MNOR_LOCUS40734</name>
</gene>
<keyword evidence="2" id="KW-1185">Reference proteome</keyword>
<sequence length="191" mass="21784">MSTPSNTSQHCALVLMHQLDCMQECLRSIQTYLNKTRDILYQLDADHNNLVEEDSSSVSTLRADEFLQLDAAHGHLVEEYSSSGSTLRVDESLASPNQEKFSRDSKVRQNLEVSPVSLEKINEYYRRQATIEGRENDIEMRAKQVENKEKNVEEREGRLLKAMSTVKVALEVIKLPLIDLTDKFAALEDLL</sequence>
<comment type="caution">
    <text evidence="1">The sequence shown here is derived from an EMBL/GenBank/DDBJ whole genome shotgun (WGS) entry which is preliminary data.</text>
</comment>
<dbReference type="AlphaFoldDB" id="A0AAV2SR90"/>
<reference evidence="1 2" key="1">
    <citation type="submission" date="2024-05" db="EMBL/GenBank/DDBJ databases">
        <authorList>
            <person name="Wallberg A."/>
        </authorList>
    </citation>
    <scope>NUCLEOTIDE SEQUENCE [LARGE SCALE GENOMIC DNA]</scope>
</reference>
<accession>A0AAV2SR90</accession>
<name>A0AAV2SR90_MEGNR</name>
<proteinExistence type="predicted"/>
<dbReference type="EMBL" id="CAXKWB010130683">
    <property type="protein sequence ID" value="CAL4241906.1"/>
    <property type="molecule type" value="Genomic_DNA"/>
</dbReference>
<dbReference type="Proteomes" id="UP001497623">
    <property type="component" value="Unassembled WGS sequence"/>
</dbReference>
<protein>
    <submittedName>
        <fullName evidence="1">Uncharacterized protein</fullName>
    </submittedName>
</protein>